<evidence type="ECO:0000313" key="2">
    <source>
        <dbReference type="EMBL" id="VIO57205.1"/>
    </source>
</evidence>
<organism evidence="2">
    <name type="scientific">Gibberella zeae</name>
    <name type="common">Wheat head blight fungus</name>
    <name type="synonym">Fusarium graminearum</name>
    <dbReference type="NCBI Taxonomy" id="5518"/>
    <lineage>
        <taxon>Eukaryota</taxon>
        <taxon>Fungi</taxon>
        <taxon>Dikarya</taxon>
        <taxon>Ascomycota</taxon>
        <taxon>Pezizomycotina</taxon>
        <taxon>Sordariomycetes</taxon>
        <taxon>Hypocreomycetidae</taxon>
        <taxon>Hypocreales</taxon>
        <taxon>Nectriaceae</taxon>
        <taxon>Fusarium</taxon>
    </lineage>
</organism>
<dbReference type="Proteomes" id="UP000746612">
    <property type="component" value="Unassembled WGS sequence"/>
</dbReference>
<reference evidence="1" key="2">
    <citation type="submission" date="2021-03" db="EMBL/GenBank/DDBJ databases">
        <authorList>
            <person name="Alouane T."/>
            <person name="Langin T."/>
            <person name="Bonhomme L."/>
        </authorList>
    </citation>
    <scope>NUCLEOTIDE SEQUENCE</scope>
    <source>
        <strain evidence="1">MDC_Fg202</strain>
    </source>
</reference>
<gene>
    <name evidence="2" type="ORF">FUG_LOCUS244961</name>
    <name evidence="1" type="ORF">MDCFG202_LOCUS457107</name>
</gene>
<reference evidence="2" key="1">
    <citation type="submission" date="2019-04" db="EMBL/GenBank/DDBJ databases">
        <authorList>
            <person name="Melise S."/>
            <person name="Noan J."/>
            <person name="Okalmin O."/>
        </authorList>
    </citation>
    <scope>NUCLEOTIDE SEQUENCE</scope>
    <source>
        <strain evidence="2">FN9</strain>
    </source>
</reference>
<proteinExistence type="predicted"/>
<evidence type="ECO:0000313" key="1">
    <source>
        <dbReference type="EMBL" id="CAG2000080.1"/>
    </source>
</evidence>
<protein>
    <submittedName>
        <fullName evidence="2">Uncharacterized protein</fullName>
    </submittedName>
</protein>
<name>A0A4E9ECV3_GIBZA</name>
<dbReference type="EMBL" id="CAJPIJ010000164">
    <property type="protein sequence ID" value="CAG2000080.1"/>
    <property type="molecule type" value="Genomic_DNA"/>
</dbReference>
<accession>A0A4E9ECV3</accession>
<dbReference type="EMBL" id="CAAKMV010000128">
    <property type="protein sequence ID" value="VIO57205.1"/>
    <property type="molecule type" value="Genomic_DNA"/>
</dbReference>
<sequence>MRLLYRYVQITSRDGYPIDYLSIFLDNTVSLGSIVLKGQWLDSIPKSCLHQASILFSQRVTHRISEAPGYPMIVLIPNKLCVVNKPEVRESGGTRGLIFFACLRGPRERKVKSTRSRQRFSSLEAHLQTWELQSLWRVPVHTCTSILSDKLASQTHHNQEAYYVKLSRMLLCISREEVK</sequence>
<dbReference type="AlphaFoldDB" id="A0A4E9ECV3"/>